<reference evidence="1 2" key="1">
    <citation type="submission" date="2021-06" db="EMBL/GenBank/DDBJ databases">
        <title>Caerostris extrusa draft genome.</title>
        <authorList>
            <person name="Kono N."/>
            <person name="Arakawa K."/>
        </authorList>
    </citation>
    <scope>NUCLEOTIDE SEQUENCE [LARGE SCALE GENOMIC DNA]</scope>
</reference>
<comment type="caution">
    <text evidence="1">The sequence shown here is derived from an EMBL/GenBank/DDBJ whole genome shotgun (WGS) entry which is preliminary data.</text>
</comment>
<accession>A0AAV4P3G0</accession>
<name>A0AAV4P3G0_CAEEX</name>
<dbReference type="EMBL" id="BPLR01021506">
    <property type="protein sequence ID" value="GIX90573.1"/>
    <property type="molecule type" value="Genomic_DNA"/>
</dbReference>
<proteinExistence type="predicted"/>
<dbReference type="AlphaFoldDB" id="A0AAV4P3G0"/>
<sequence length="66" mass="7681">MVRCDPETKSETRLVIPMLVMGKINLKTRASFHWVRGKDYRRYHIGKTLPSFCSKAKTSHPIKFGM</sequence>
<protein>
    <submittedName>
        <fullName evidence="1">Uncharacterized protein</fullName>
    </submittedName>
</protein>
<evidence type="ECO:0000313" key="1">
    <source>
        <dbReference type="EMBL" id="GIX90573.1"/>
    </source>
</evidence>
<evidence type="ECO:0000313" key="2">
    <source>
        <dbReference type="Proteomes" id="UP001054945"/>
    </source>
</evidence>
<keyword evidence="2" id="KW-1185">Reference proteome</keyword>
<gene>
    <name evidence="1" type="ORF">CEXT_620411</name>
</gene>
<organism evidence="1 2">
    <name type="scientific">Caerostris extrusa</name>
    <name type="common">Bark spider</name>
    <name type="synonym">Caerostris bankana</name>
    <dbReference type="NCBI Taxonomy" id="172846"/>
    <lineage>
        <taxon>Eukaryota</taxon>
        <taxon>Metazoa</taxon>
        <taxon>Ecdysozoa</taxon>
        <taxon>Arthropoda</taxon>
        <taxon>Chelicerata</taxon>
        <taxon>Arachnida</taxon>
        <taxon>Araneae</taxon>
        <taxon>Araneomorphae</taxon>
        <taxon>Entelegynae</taxon>
        <taxon>Araneoidea</taxon>
        <taxon>Araneidae</taxon>
        <taxon>Caerostris</taxon>
    </lineage>
</organism>
<dbReference type="Proteomes" id="UP001054945">
    <property type="component" value="Unassembled WGS sequence"/>
</dbReference>